<reference evidence="2 3" key="1">
    <citation type="submission" date="2013-11" db="EMBL/GenBank/DDBJ databases">
        <title>The Genome Sequence of Phytophthora parasitica P1569.</title>
        <authorList>
            <consortium name="The Broad Institute Genomics Platform"/>
            <person name="Russ C."/>
            <person name="Tyler B."/>
            <person name="Panabieres F."/>
            <person name="Shan W."/>
            <person name="Tripathy S."/>
            <person name="Grunwald N."/>
            <person name="Machado M."/>
            <person name="Johnson C.S."/>
            <person name="Arredondo F."/>
            <person name="Hong C."/>
            <person name="Coffey M."/>
            <person name="Young S.K."/>
            <person name="Zeng Q."/>
            <person name="Gargeya S."/>
            <person name="Fitzgerald M."/>
            <person name="Abouelleil A."/>
            <person name="Alvarado L."/>
            <person name="Chapman S.B."/>
            <person name="Gainer-Dewar J."/>
            <person name="Goldberg J."/>
            <person name="Griggs A."/>
            <person name="Gujja S."/>
            <person name="Hansen M."/>
            <person name="Howarth C."/>
            <person name="Imamovic A."/>
            <person name="Ireland A."/>
            <person name="Larimer J."/>
            <person name="McCowan C."/>
            <person name="Murphy C."/>
            <person name="Pearson M."/>
            <person name="Poon T.W."/>
            <person name="Priest M."/>
            <person name="Roberts A."/>
            <person name="Saif S."/>
            <person name="Shea T."/>
            <person name="Sykes S."/>
            <person name="Wortman J."/>
            <person name="Nusbaum C."/>
            <person name="Birren B."/>
        </authorList>
    </citation>
    <scope>NUCLEOTIDE SEQUENCE [LARGE SCALE GENOMIC DNA]</scope>
    <source>
        <strain evidence="2 3">P1569</strain>
    </source>
</reference>
<organism evidence="2 3">
    <name type="scientific">Phytophthora nicotianae P1569</name>
    <dbReference type="NCBI Taxonomy" id="1317065"/>
    <lineage>
        <taxon>Eukaryota</taxon>
        <taxon>Sar</taxon>
        <taxon>Stramenopiles</taxon>
        <taxon>Oomycota</taxon>
        <taxon>Peronosporomycetes</taxon>
        <taxon>Peronosporales</taxon>
        <taxon>Peronosporaceae</taxon>
        <taxon>Phytophthora</taxon>
    </lineage>
</organism>
<evidence type="ECO:0000313" key="2">
    <source>
        <dbReference type="EMBL" id="ETI37402.1"/>
    </source>
</evidence>
<comment type="caution">
    <text evidence="2">The sequence shown here is derived from an EMBL/GenBank/DDBJ whole genome shotgun (WGS) entry which is preliminary data.</text>
</comment>
<proteinExistence type="predicted"/>
<dbReference type="AlphaFoldDB" id="V9EH81"/>
<dbReference type="Proteomes" id="UP000018721">
    <property type="component" value="Unassembled WGS sequence"/>
</dbReference>
<gene>
    <name evidence="2" type="ORF">F443_16599</name>
</gene>
<dbReference type="EMBL" id="ANIZ01002902">
    <property type="protein sequence ID" value="ETI37402.1"/>
    <property type="molecule type" value="Genomic_DNA"/>
</dbReference>
<dbReference type="eggNOG" id="ENOG502SIRQ">
    <property type="taxonomic scope" value="Eukaryota"/>
</dbReference>
<accession>V9EH81</accession>
<feature type="signal peptide" evidence="1">
    <location>
        <begin position="1"/>
        <end position="19"/>
    </location>
</feature>
<evidence type="ECO:0000313" key="3">
    <source>
        <dbReference type="Proteomes" id="UP000018721"/>
    </source>
</evidence>
<keyword evidence="3" id="KW-1185">Reference proteome</keyword>
<sequence>MRAVARVYAFLLFFTTALASVDKPRFSQSQLRSLFQPLHLRIILTGDSMQIHGQLVFDVFASPVLSADNSSVRYDGVATFIEDEKEFTYVLADGAAYLTVTPYSSIKDIPFDCASKTAYKTSFGDEKFILCQARDADYGFVAYSDVVIMVVEYMSGDLNISGPTPTDGAKYCKTVVEATTIGPTPHWWRIDLRNFLSVLEAFGGISTPVLQPSRLNDTGSSDGLHAECATYATLLCYPNICDTSEFADPTINIFVKRFLAPNVTPSSQQIYGLFKEVPDIHWRGNRHAGTAPDSERRANVYTMDHGGTGRSTRLDCVAAQATRTGSPLGDGIAISEVSERTNAPENEYGDLALFSMTSAATDLSAFISDYSNGASTIVYGATYGAAVVERLIHLALPTVTGYVMDSISTSSGAYLKNFEYMSTSDTDFSEVSDKVFFSFVNWIKSAEPTFTPRDFPQH</sequence>
<evidence type="ECO:0000256" key="1">
    <source>
        <dbReference type="SAM" id="SignalP"/>
    </source>
</evidence>
<keyword evidence="1" id="KW-0732">Signal</keyword>
<dbReference type="HOGENOM" id="CLU_597843_0_0_1"/>
<name>V9EH81_PHYNI</name>
<feature type="chain" id="PRO_5004773983" evidence="1">
    <location>
        <begin position="20"/>
        <end position="458"/>
    </location>
</feature>
<protein>
    <submittedName>
        <fullName evidence="2">Uncharacterized protein</fullName>
    </submittedName>
</protein>